<dbReference type="EMBL" id="MDYQ01000359">
    <property type="protein sequence ID" value="PRP75868.1"/>
    <property type="molecule type" value="Genomic_DNA"/>
</dbReference>
<dbReference type="InParanoid" id="A0A2P6MVX5"/>
<reference evidence="1 2" key="1">
    <citation type="journal article" date="2018" name="Genome Biol. Evol.">
        <title>Multiple Roots of Fruiting Body Formation in Amoebozoa.</title>
        <authorList>
            <person name="Hillmann F."/>
            <person name="Forbes G."/>
            <person name="Novohradska S."/>
            <person name="Ferling I."/>
            <person name="Riege K."/>
            <person name="Groth M."/>
            <person name="Westermann M."/>
            <person name="Marz M."/>
            <person name="Spaller T."/>
            <person name="Winckler T."/>
            <person name="Schaap P."/>
            <person name="Glockner G."/>
        </authorList>
    </citation>
    <scope>NUCLEOTIDE SEQUENCE [LARGE SCALE GENOMIC DNA]</scope>
    <source>
        <strain evidence="1 2">Jena</strain>
    </source>
</reference>
<comment type="caution">
    <text evidence="1">The sequence shown here is derived from an EMBL/GenBank/DDBJ whole genome shotgun (WGS) entry which is preliminary data.</text>
</comment>
<evidence type="ECO:0000313" key="1">
    <source>
        <dbReference type="EMBL" id="PRP75868.1"/>
    </source>
</evidence>
<accession>A0A2P6MVX5</accession>
<dbReference type="AlphaFoldDB" id="A0A2P6MVX5"/>
<proteinExistence type="predicted"/>
<protein>
    <submittedName>
        <fullName evidence="1">Uncharacterized protein</fullName>
    </submittedName>
</protein>
<sequence length="228" mass="25094">MHHLLTPDRTSIRRFIAEQRQFLRSDSVVSAKSDWAISVGSTSNAPGNWQEYVNEKFTDIGDSEINLQDCLTLNTSKVTVEITLDEGLVWSQESSLDAHTCGSDSDEIDDGVLARLRGYQSIQKRNNLPRHSSFIASSSSIPEFEEQYGGLSIFVLVQIAIRHYSLCVLTACMSISALALHLEITCIAGLFVDVCFLFTGSIICTTNGLGKTNLALLQKSAHHQEKPG</sequence>
<keyword evidence="2" id="KW-1185">Reference proteome</keyword>
<name>A0A2P6MVX5_9EUKA</name>
<dbReference type="Proteomes" id="UP000241769">
    <property type="component" value="Unassembled WGS sequence"/>
</dbReference>
<evidence type="ECO:0000313" key="2">
    <source>
        <dbReference type="Proteomes" id="UP000241769"/>
    </source>
</evidence>
<gene>
    <name evidence="1" type="ORF">PROFUN_15186</name>
</gene>
<organism evidence="1 2">
    <name type="scientific">Planoprotostelium fungivorum</name>
    <dbReference type="NCBI Taxonomy" id="1890364"/>
    <lineage>
        <taxon>Eukaryota</taxon>
        <taxon>Amoebozoa</taxon>
        <taxon>Evosea</taxon>
        <taxon>Variosea</taxon>
        <taxon>Cavosteliida</taxon>
        <taxon>Cavosteliaceae</taxon>
        <taxon>Planoprotostelium</taxon>
    </lineage>
</organism>